<evidence type="ECO:0000256" key="1">
    <source>
        <dbReference type="SAM" id="MobiDB-lite"/>
    </source>
</evidence>
<evidence type="ECO:0000313" key="3">
    <source>
        <dbReference type="Proteomes" id="UP000319383"/>
    </source>
</evidence>
<feature type="region of interest" description="Disordered" evidence="1">
    <location>
        <begin position="475"/>
        <end position="573"/>
    </location>
</feature>
<keyword evidence="3" id="KW-1185">Reference proteome</keyword>
<evidence type="ECO:0008006" key="4">
    <source>
        <dbReference type="Google" id="ProtNLM"/>
    </source>
</evidence>
<proteinExistence type="predicted"/>
<dbReference type="AlphaFoldDB" id="A0A517ZNR0"/>
<sequence>MARMLALDWTRNEARYVLANSSGEKLTIEASGAISLSELADADFASAEKFGEAIRTGLSSAKVGRATTLLGMSREQVELLNFSVPAVPPTELPEIVLNLAMRESPTVTEESVVDFVSSPDGEDETAEVTAAAVTAEKFRWIQQACTTAKLAPQKIVLRPYATAALLPAGNAQRSLLVNRVGEDVDLTVVDAGHVVFSRSVRVPAQDNNEATTSRLMQEIRRTMMVAPHGSGNRGVEAVYLLGREEEHAELLAVIRREFASDRPGGADDHTSDVDVSAFDVFASLGVDHEAIPKNSGSYAALLGMLRTEADGGTHPFDFLNPRKPPKPPDRKRIMMLVGGLALVAAVVFAYPLYEEYQDNQATIDGLMSEIKEAKASEKTIKKQAAIAATLSKWESGGVNWLNELQTFSTRFPPPRDAMVLRMALSSSRGGIITFNGLARDPAVVTRMELDLRDDTHDIQTPRVQERVQENGYTWQFETKVSMTPPKAASKESEKSAEKSSGKEEKTKSDEKKSSAADKKPTSKSKTAKKTAPAKKTPSDETEDETTQSSKKPAEDSKDKPSTDKQPAEKGGAK</sequence>
<reference evidence="2 3" key="1">
    <citation type="submission" date="2019-02" db="EMBL/GenBank/DDBJ databases">
        <title>Deep-cultivation of Planctomycetes and their phenomic and genomic characterization uncovers novel biology.</title>
        <authorList>
            <person name="Wiegand S."/>
            <person name="Jogler M."/>
            <person name="Boedeker C."/>
            <person name="Pinto D."/>
            <person name="Vollmers J."/>
            <person name="Rivas-Marin E."/>
            <person name="Kohn T."/>
            <person name="Peeters S.H."/>
            <person name="Heuer A."/>
            <person name="Rast P."/>
            <person name="Oberbeckmann S."/>
            <person name="Bunk B."/>
            <person name="Jeske O."/>
            <person name="Meyerdierks A."/>
            <person name="Storesund J.E."/>
            <person name="Kallscheuer N."/>
            <person name="Luecker S."/>
            <person name="Lage O.M."/>
            <person name="Pohl T."/>
            <person name="Merkel B.J."/>
            <person name="Hornburger P."/>
            <person name="Mueller R.-W."/>
            <person name="Bruemmer F."/>
            <person name="Labrenz M."/>
            <person name="Spormann A.M."/>
            <person name="Op den Camp H."/>
            <person name="Overmann J."/>
            <person name="Amann R."/>
            <person name="Jetten M.S.M."/>
            <person name="Mascher T."/>
            <person name="Medema M.H."/>
            <person name="Devos D.P."/>
            <person name="Kaster A.-K."/>
            <person name="Ovreas L."/>
            <person name="Rohde M."/>
            <person name="Galperin M.Y."/>
            <person name="Jogler C."/>
        </authorList>
    </citation>
    <scope>NUCLEOTIDE SEQUENCE [LARGE SCALE GENOMIC DNA]</scope>
    <source>
        <strain evidence="2 3">Mal52</strain>
    </source>
</reference>
<accession>A0A517ZNR0</accession>
<dbReference type="InterPro" id="IPR050696">
    <property type="entry name" value="FtsA/MreB"/>
</dbReference>
<organism evidence="2 3">
    <name type="scientific">Symmachiella dynata</name>
    <dbReference type="NCBI Taxonomy" id="2527995"/>
    <lineage>
        <taxon>Bacteria</taxon>
        <taxon>Pseudomonadati</taxon>
        <taxon>Planctomycetota</taxon>
        <taxon>Planctomycetia</taxon>
        <taxon>Planctomycetales</taxon>
        <taxon>Planctomycetaceae</taxon>
        <taxon>Symmachiella</taxon>
    </lineage>
</organism>
<protein>
    <recommendedName>
        <fullName evidence="4">Competence protein A</fullName>
    </recommendedName>
</protein>
<feature type="compositionally biased region" description="Basic residues" evidence="1">
    <location>
        <begin position="521"/>
        <end position="532"/>
    </location>
</feature>
<dbReference type="Gene3D" id="3.30.1490.300">
    <property type="match status" value="1"/>
</dbReference>
<dbReference type="PANTHER" id="PTHR32432">
    <property type="entry name" value="CELL DIVISION PROTEIN FTSA-RELATED"/>
    <property type="match status" value="1"/>
</dbReference>
<dbReference type="Gene3D" id="3.30.420.40">
    <property type="match status" value="2"/>
</dbReference>
<name>A0A517ZNR0_9PLAN</name>
<dbReference type="EMBL" id="CP036276">
    <property type="protein sequence ID" value="QDU44113.1"/>
    <property type="molecule type" value="Genomic_DNA"/>
</dbReference>
<dbReference type="PANTHER" id="PTHR32432:SF3">
    <property type="entry name" value="ETHANOLAMINE UTILIZATION PROTEIN EUTJ"/>
    <property type="match status" value="1"/>
</dbReference>
<dbReference type="RefSeq" id="WP_145376460.1">
    <property type="nucleotide sequence ID" value="NZ_CP036276.1"/>
</dbReference>
<feature type="compositionally biased region" description="Basic and acidic residues" evidence="1">
    <location>
        <begin position="488"/>
        <end position="520"/>
    </location>
</feature>
<feature type="compositionally biased region" description="Basic and acidic residues" evidence="1">
    <location>
        <begin position="551"/>
        <end position="573"/>
    </location>
</feature>
<dbReference type="Proteomes" id="UP000319383">
    <property type="component" value="Chromosome"/>
</dbReference>
<gene>
    <name evidence="2" type="ORF">Mal52_25910</name>
</gene>
<dbReference type="KEGG" id="sdyn:Mal52_25910"/>
<evidence type="ECO:0000313" key="2">
    <source>
        <dbReference type="EMBL" id="QDU44113.1"/>
    </source>
</evidence>